<sequence length="64" mass="6909">MCEHKISKSTGIIVAVDDRAVNCSKLSVYTVNVSAQPAHINPVASHEASFWHAFVKAAVFCHGQ</sequence>
<protein>
    <submittedName>
        <fullName evidence="1">Uncharacterized protein</fullName>
    </submittedName>
</protein>
<evidence type="ECO:0000313" key="1">
    <source>
        <dbReference type="EMBL" id="CUO13486.1"/>
    </source>
</evidence>
<dbReference type="EMBL" id="CYZE01000004">
    <property type="protein sequence ID" value="CUO13486.1"/>
    <property type="molecule type" value="Genomic_DNA"/>
</dbReference>
<organism evidence="1 2">
    <name type="scientific">Hungatella hathewayi</name>
    <dbReference type="NCBI Taxonomy" id="154046"/>
    <lineage>
        <taxon>Bacteria</taxon>
        <taxon>Bacillati</taxon>
        <taxon>Bacillota</taxon>
        <taxon>Clostridia</taxon>
        <taxon>Lachnospirales</taxon>
        <taxon>Lachnospiraceae</taxon>
        <taxon>Hungatella</taxon>
    </lineage>
</organism>
<dbReference type="Proteomes" id="UP000095651">
    <property type="component" value="Unassembled WGS sequence"/>
</dbReference>
<gene>
    <name evidence="1" type="ORF">ERS852407_01939</name>
</gene>
<name>A0A174CPH0_9FIRM</name>
<reference evidence="1 2" key="1">
    <citation type="submission" date="2015-09" db="EMBL/GenBank/DDBJ databases">
        <authorList>
            <consortium name="Pathogen Informatics"/>
        </authorList>
    </citation>
    <scope>NUCLEOTIDE SEQUENCE [LARGE SCALE GENOMIC DNA]</scope>
    <source>
        <strain evidence="1 2">2789STDY5608850</strain>
    </source>
</reference>
<dbReference type="AlphaFoldDB" id="A0A174CPH0"/>
<evidence type="ECO:0000313" key="2">
    <source>
        <dbReference type="Proteomes" id="UP000095651"/>
    </source>
</evidence>
<proteinExistence type="predicted"/>
<accession>A0A174CPH0</accession>